<dbReference type="AlphaFoldDB" id="A0A177AFF2"/>
<keyword evidence="1" id="KW-0479">Metal-binding</keyword>
<evidence type="ECO:0000313" key="4">
    <source>
        <dbReference type="EMBL" id="OAF60838.1"/>
    </source>
</evidence>
<dbReference type="RefSeq" id="XP_024326119.1">
    <property type="nucleotide sequence ID" value="XM_024465953.1"/>
</dbReference>
<dbReference type="SUPFAM" id="SSF57850">
    <property type="entry name" value="RING/U-box"/>
    <property type="match status" value="1"/>
</dbReference>
<feature type="compositionally biased region" description="Low complexity" evidence="2">
    <location>
        <begin position="141"/>
        <end position="151"/>
    </location>
</feature>
<accession>A0A177AFF2</accession>
<dbReference type="InterPro" id="IPR001841">
    <property type="entry name" value="Znf_RING"/>
</dbReference>
<keyword evidence="1" id="KW-0863">Zinc-finger</keyword>
<dbReference type="InterPro" id="IPR013083">
    <property type="entry name" value="Znf_RING/FYVE/PHD"/>
</dbReference>
<organism evidence="4">
    <name type="scientific">Pseudogymnoascus destructans</name>
    <dbReference type="NCBI Taxonomy" id="655981"/>
    <lineage>
        <taxon>Eukaryota</taxon>
        <taxon>Fungi</taxon>
        <taxon>Dikarya</taxon>
        <taxon>Ascomycota</taxon>
        <taxon>Pezizomycotina</taxon>
        <taxon>Leotiomycetes</taxon>
        <taxon>Thelebolales</taxon>
        <taxon>Thelebolaceae</taxon>
        <taxon>Pseudogymnoascus</taxon>
    </lineage>
</organism>
<sequence length="345" mass="37503">MRSVLLGINKKLTSYIFNTCNALHYDSPTIIYFDGSTLKSIQGVDHLRHILAYISTSSGTVQPPSYYNLSPTATLASVVMSYQRPRDFPGHNRPTPQRFLTPLGWAVRFPDGHIVYENRMGRQGPPRGGYPSPSQFPARHPGQPQGQYPGQSMGGFPGQSQGQYPGQSMGGFPGQPQGQFPGQFFGQSRSQSSTQSSSLVPGMVITQSSGQIPGVTIIQPLGTGQSPVFISPSPGQVLGQSPGGQPTQQPDGGWSAPPGPKPRQRFRTGPERVRVADLKEDEIDCPICYRDYYTGDSENESEDAVRIACGHMYGRRCLDKWIQENDTCPTCRGKLDLVNAVAGNP</sequence>
<dbReference type="Proteomes" id="UP000077154">
    <property type="component" value="Unassembled WGS sequence"/>
</dbReference>
<dbReference type="Gene3D" id="3.30.40.10">
    <property type="entry name" value="Zinc/RING finger domain, C3HC4 (zinc finger)"/>
    <property type="match status" value="1"/>
</dbReference>
<dbReference type="OrthoDB" id="8062037at2759"/>
<evidence type="ECO:0000256" key="1">
    <source>
        <dbReference type="PROSITE-ProRule" id="PRU00175"/>
    </source>
</evidence>
<dbReference type="GO" id="GO:0061630">
    <property type="term" value="F:ubiquitin protein ligase activity"/>
    <property type="evidence" value="ECO:0007669"/>
    <property type="project" value="TreeGrafter"/>
</dbReference>
<feature type="region of interest" description="Disordered" evidence="2">
    <location>
        <begin position="226"/>
        <end position="270"/>
    </location>
</feature>
<evidence type="ECO:0000256" key="2">
    <source>
        <dbReference type="SAM" id="MobiDB-lite"/>
    </source>
</evidence>
<feature type="region of interest" description="Disordered" evidence="2">
    <location>
        <begin position="117"/>
        <end position="199"/>
    </location>
</feature>
<dbReference type="GO" id="GO:0006511">
    <property type="term" value="P:ubiquitin-dependent protein catabolic process"/>
    <property type="evidence" value="ECO:0007669"/>
    <property type="project" value="TreeGrafter"/>
</dbReference>
<name>A0A177AFF2_9PEZI</name>
<evidence type="ECO:0000259" key="3">
    <source>
        <dbReference type="PROSITE" id="PS50089"/>
    </source>
</evidence>
<dbReference type="GO" id="GO:0008270">
    <property type="term" value="F:zinc ion binding"/>
    <property type="evidence" value="ECO:0007669"/>
    <property type="project" value="UniProtKB-KW"/>
</dbReference>
<gene>
    <name evidence="4" type="ORF">VC83_02287</name>
</gene>
<feature type="compositionally biased region" description="Low complexity" evidence="2">
    <location>
        <begin position="239"/>
        <end position="253"/>
    </location>
</feature>
<dbReference type="PANTHER" id="PTHR22765">
    <property type="entry name" value="RING FINGER AND PROTEASE ASSOCIATED DOMAIN-CONTAINING"/>
    <property type="match status" value="1"/>
</dbReference>
<dbReference type="InterPro" id="IPR051826">
    <property type="entry name" value="E3_ubiquitin-ligase_domain"/>
</dbReference>
<dbReference type="PROSITE" id="PS50089">
    <property type="entry name" value="ZF_RING_2"/>
    <property type="match status" value="1"/>
</dbReference>
<proteinExistence type="predicted"/>
<dbReference type="EMBL" id="KV441390">
    <property type="protein sequence ID" value="OAF60838.1"/>
    <property type="molecule type" value="Genomic_DNA"/>
</dbReference>
<dbReference type="PANTHER" id="PTHR22765:SF416">
    <property type="entry name" value="E3 UBIQUITIN-PROTEIN LIGASE GODZILLA"/>
    <property type="match status" value="1"/>
</dbReference>
<dbReference type="GO" id="GO:0005737">
    <property type="term" value="C:cytoplasm"/>
    <property type="evidence" value="ECO:0007669"/>
    <property type="project" value="TreeGrafter"/>
</dbReference>
<dbReference type="SMART" id="SM00184">
    <property type="entry name" value="RING"/>
    <property type="match status" value="1"/>
</dbReference>
<dbReference type="GeneID" id="36285370"/>
<reference evidence="4" key="1">
    <citation type="submission" date="2016-03" db="EMBL/GenBank/DDBJ databases">
        <title>Updated assembly of Pseudogymnoascus destructans, the fungus causing white-nose syndrome of bats.</title>
        <authorList>
            <person name="Palmer J.M."/>
            <person name="Drees K.P."/>
            <person name="Foster J.T."/>
            <person name="Lindner D.L."/>
        </authorList>
    </citation>
    <scope>NUCLEOTIDE SEQUENCE [LARGE SCALE GENOMIC DNA]</scope>
    <source>
        <strain evidence="4">20631-21</strain>
    </source>
</reference>
<feature type="domain" description="RING-type" evidence="3">
    <location>
        <begin position="285"/>
        <end position="332"/>
    </location>
</feature>
<keyword evidence="1" id="KW-0862">Zinc</keyword>
<dbReference type="Pfam" id="PF13639">
    <property type="entry name" value="zf-RING_2"/>
    <property type="match status" value="1"/>
</dbReference>
<feature type="compositionally biased region" description="Low complexity" evidence="2">
    <location>
        <begin position="174"/>
        <end position="198"/>
    </location>
</feature>
<feature type="compositionally biased region" description="Low complexity" evidence="2">
    <location>
        <begin position="158"/>
        <end position="167"/>
    </location>
</feature>
<dbReference type="VEuPathDB" id="FungiDB:GMDG_06837"/>
<protein>
    <recommendedName>
        <fullName evidence="3">RING-type domain-containing protein</fullName>
    </recommendedName>
</protein>
<dbReference type="eggNOG" id="KOG0800">
    <property type="taxonomic scope" value="Eukaryota"/>
</dbReference>